<organism evidence="3 4">
    <name type="scientific">Marinagarivorans cellulosilyticus</name>
    <dbReference type="NCBI Taxonomy" id="2721545"/>
    <lineage>
        <taxon>Bacteria</taxon>
        <taxon>Pseudomonadati</taxon>
        <taxon>Pseudomonadota</taxon>
        <taxon>Gammaproteobacteria</taxon>
        <taxon>Cellvibrionales</taxon>
        <taxon>Cellvibrionaceae</taxon>
        <taxon>Marinagarivorans</taxon>
    </lineage>
</organism>
<accession>A0AAN1WLK4</accession>
<dbReference type="EMBL" id="AP023086">
    <property type="protein sequence ID" value="BCD99747.1"/>
    <property type="molecule type" value="Genomic_DNA"/>
</dbReference>
<reference evidence="3 4" key="1">
    <citation type="journal article" date="2022" name="IScience">
        <title>An ultrasensitive nanofiber-based assay for enzymatic hydrolysis and deep-sea microbial degradation of cellulose.</title>
        <authorList>
            <person name="Tsudome M."/>
            <person name="Tachioka M."/>
            <person name="Miyazaki M."/>
            <person name="Uchimura K."/>
            <person name="Tsuda M."/>
            <person name="Takaki Y."/>
            <person name="Deguchi S."/>
        </authorList>
    </citation>
    <scope>NUCLEOTIDE SEQUENCE [LARGE SCALE GENOMIC DNA]</scope>
    <source>
        <strain evidence="3 4">GE09</strain>
    </source>
</reference>
<feature type="domain" description="VanZ-like" evidence="2">
    <location>
        <begin position="29"/>
        <end position="100"/>
    </location>
</feature>
<evidence type="ECO:0000313" key="4">
    <source>
        <dbReference type="Proteomes" id="UP001320119"/>
    </source>
</evidence>
<keyword evidence="1" id="KW-1133">Transmembrane helix</keyword>
<keyword evidence="1" id="KW-0472">Membrane</keyword>
<evidence type="ECO:0000313" key="3">
    <source>
        <dbReference type="EMBL" id="BCD99747.1"/>
    </source>
</evidence>
<dbReference type="Pfam" id="PF04892">
    <property type="entry name" value="VanZ"/>
    <property type="match status" value="1"/>
</dbReference>
<feature type="transmembrane region" description="Helical" evidence="1">
    <location>
        <begin position="23"/>
        <end position="43"/>
    </location>
</feature>
<protein>
    <recommendedName>
        <fullName evidence="2">VanZ-like domain-containing protein</fullName>
    </recommendedName>
</protein>
<feature type="transmembrane region" description="Helical" evidence="1">
    <location>
        <begin position="80"/>
        <end position="100"/>
    </location>
</feature>
<dbReference type="Proteomes" id="UP001320119">
    <property type="component" value="Chromosome"/>
</dbReference>
<feature type="transmembrane region" description="Helical" evidence="1">
    <location>
        <begin position="107"/>
        <end position="127"/>
    </location>
</feature>
<keyword evidence="1" id="KW-0812">Transmembrane</keyword>
<proteinExistence type="predicted"/>
<evidence type="ECO:0000259" key="2">
    <source>
        <dbReference type="Pfam" id="PF04892"/>
    </source>
</evidence>
<name>A0AAN1WLK4_9GAMM</name>
<dbReference type="NCBIfam" id="NF037970">
    <property type="entry name" value="vanZ_1"/>
    <property type="match status" value="1"/>
</dbReference>
<sequence>MLLLPLLVKLPAYSPTWQALNDTAHSVLFLLLCIGFAAFYKLPGQHIITTRSWQLLWAALLSGGVGIEVLQSFIGRSASVYDVFLDSIGIGVGSLLYCAWQQKRASLAAIACALMMFAFINPLWVSYHSHLLHKQLPIVCNFDGPCPWALGFNQGRFKTLKPHMPKNSLWPNNNSEFGLLNYPAAPYPGIGIQNAFASWAGYKELCAELYWPYLFDSQIGIHIHDANFPHKSDKFDSTAALKPGANTVCISLEVVAKNVDLTAAKTLIYYKPAPKDAGELYLDNIRLR</sequence>
<dbReference type="InterPro" id="IPR006976">
    <property type="entry name" value="VanZ-like"/>
</dbReference>
<feature type="transmembrane region" description="Helical" evidence="1">
    <location>
        <begin position="55"/>
        <end position="74"/>
    </location>
</feature>
<keyword evidence="4" id="KW-1185">Reference proteome</keyword>
<dbReference type="AlphaFoldDB" id="A0AAN1WLK4"/>
<evidence type="ECO:0000256" key="1">
    <source>
        <dbReference type="SAM" id="Phobius"/>
    </source>
</evidence>
<dbReference type="KEGG" id="marq:MARGE09_P3949"/>
<gene>
    <name evidence="3" type="ORF">MARGE09_P3949</name>
</gene>